<reference evidence="2 3" key="1">
    <citation type="submission" date="2020-08" db="EMBL/GenBank/DDBJ databases">
        <title>Exploring microbial biodiversity for novel pathways involved in the catabolism of aromatic compounds derived from lignin.</title>
        <authorList>
            <person name="Elkins J."/>
        </authorList>
    </citation>
    <scope>NUCLEOTIDE SEQUENCE [LARGE SCALE GENOMIC DNA]</scope>
    <source>
        <strain evidence="2 3">B1D3A</strain>
    </source>
</reference>
<organism evidence="2 3">
    <name type="scientific">Sphingobium lignivorans</name>
    <dbReference type="NCBI Taxonomy" id="2735886"/>
    <lineage>
        <taxon>Bacteria</taxon>
        <taxon>Pseudomonadati</taxon>
        <taxon>Pseudomonadota</taxon>
        <taxon>Alphaproteobacteria</taxon>
        <taxon>Sphingomonadales</taxon>
        <taxon>Sphingomonadaceae</taxon>
        <taxon>Sphingobium</taxon>
    </lineage>
</organism>
<feature type="transmembrane region" description="Helical" evidence="1">
    <location>
        <begin position="12"/>
        <end position="29"/>
    </location>
</feature>
<feature type="transmembrane region" description="Helical" evidence="1">
    <location>
        <begin position="41"/>
        <end position="61"/>
    </location>
</feature>
<proteinExistence type="predicted"/>
<evidence type="ECO:0000313" key="3">
    <source>
        <dbReference type="Proteomes" id="UP001138540"/>
    </source>
</evidence>
<evidence type="ECO:0000256" key="1">
    <source>
        <dbReference type="SAM" id="Phobius"/>
    </source>
</evidence>
<name>A0ABR6NCZ3_9SPHN</name>
<keyword evidence="1" id="KW-0472">Membrane</keyword>
<dbReference type="Proteomes" id="UP001138540">
    <property type="component" value="Unassembled WGS sequence"/>
</dbReference>
<dbReference type="EMBL" id="JACHKA010000001">
    <property type="protein sequence ID" value="MBB5985140.1"/>
    <property type="molecule type" value="Genomic_DNA"/>
</dbReference>
<keyword evidence="1" id="KW-0812">Transmembrane</keyword>
<evidence type="ECO:0000313" key="2">
    <source>
        <dbReference type="EMBL" id="MBB5985140.1"/>
    </source>
</evidence>
<keyword evidence="3" id="KW-1185">Reference proteome</keyword>
<protein>
    <submittedName>
        <fullName evidence="2">Amino acid transporter</fullName>
    </submittedName>
</protein>
<keyword evidence="1" id="KW-1133">Transmembrane helix</keyword>
<accession>A0ABR6NCZ3</accession>
<comment type="caution">
    <text evidence="2">The sequence shown here is derived from an EMBL/GenBank/DDBJ whole genome shotgun (WGS) entry which is preliminary data.</text>
</comment>
<sequence length="71" mass="7318">MADDFRKVRSYAALLLIAIIAVVGFNVFAAPRSGANGLTTALLLTGLLGIAVLGVGVVGLAKRVLSRDPRP</sequence>
<gene>
    <name evidence="2" type="ORF">HNP60_001114</name>
</gene>